<dbReference type="AlphaFoldDB" id="A0A3G7UCK6"/>
<organism evidence="8 9">
    <name type="scientific">Pseudomonas synxantha</name>
    <dbReference type="NCBI Taxonomy" id="47883"/>
    <lineage>
        <taxon>Bacteria</taxon>
        <taxon>Pseudomonadati</taxon>
        <taxon>Pseudomonadota</taxon>
        <taxon>Gammaproteobacteria</taxon>
        <taxon>Pseudomonadales</taxon>
        <taxon>Pseudomonadaceae</taxon>
        <taxon>Pseudomonas</taxon>
    </lineage>
</organism>
<keyword evidence="6" id="KW-0804">Transcription</keyword>
<evidence type="ECO:0000256" key="1">
    <source>
        <dbReference type="ARBA" id="ARBA00004496"/>
    </source>
</evidence>
<dbReference type="GO" id="GO:0005829">
    <property type="term" value="C:cytosol"/>
    <property type="evidence" value="ECO:0007669"/>
    <property type="project" value="UniProtKB-ARBA"/>
</dbReference>
<gene>
    <name evidence="8" type="ORF">C4K03_4803</name>
</gene>
<dbReference type="InterPro" id="IPR012340">
    <property type="entry name" value="NA-bd_OB-fold"/>
</dbReference>
<evidence type="ECO:0000256" key="4">
    <source>
        <dbReference type="ARBA" id="ARBA00023125"/>
    </source>
</evidence>
<evidence type="ECO:0000256" key="2">
    <source>
        <dbReference type="ARBA" id="ARBA00022490"/>
    </source>
</evidence>
<proteinExistence type="predicted"/>
<feature type="domain" description="CSD" evidence="7">
    <location>
        <begin position="1"/>
        <end position="66"/>
    </location>
</feature>
<protein>
    <submittedName>
        <fullName evidence="8">Cold shock protein of CSP family</fullName>
    </submittedName>
</protein>
<dbReference type="Proteomes" id="UP000268696">
    <property type="component" value="Chromosome"/>
</dbReference>
<dbReference type="PRINTS" id="PR00050">
    <property type="entry name" value="COLDSHOCK"/>
</dbReference>
<evidence type="ECO:0000256" key="3">
    <source>
        <dbReference type="ARBA" id="ARBA00023015"/>
    </source>
</evidence>
<dbReference type="Pfam" id="PF00313">
    <property type="entry name" value="CSD"/>
    <property type="match status" value="1"/>
</dbReference>
<keyword evidence="3" id="KW-0805">Transcription regulation</keyword>
<comment type="subcellular location">
    <subcellularLocation>
        <location evidence="1">Cytoplasm</location>
    </subcellularLocation>
</comment>
<evidence type="ECO:0000313" key="8">
    <source>
        <dbReference type="EMBL" id="AZE56941.1"/>
    </source>
</evidence>
<dbReference type="InterPro" id="IPR002059">
    <property type="entry name" value="CSP_DNA-bd"/>
</dbReference>
<sequence>MATGIVKWFDDAEGLGIITSDEGGEELFAHFKSIQGDGFETLREGQKVEFQITHGPRGLHADLIRPVLVG</sequence>
<dbReference type="EMBL" id="CP027754">
    <property type="protein sequence ID" value="AZE56941.1"/>
    <property type="molecule type" value="Genomic_DNA"/>
</dbReference>
<dbReference type="Gene3D" id="2.40.50.140">
    <property type="entry name" value="Nucleic acid-binding proteins"/>
    <property type="match status" value="1"/>
</dbReference>
<dbReference type="SUPFAM" id="SSF50249">
    <property type="entry name" value="Nucleic acid-binding proteins"/>
    <property type="match status" value="1"/>
</dbReference>
<dbReference type="PROSITE" id="PS51857">
    <property type="entry name" value="CSD_2"/>
    <property type="match status" value="1"/>
</dbReference>
<dbReference type="GO" id="GO:0003677">
    <property type="term" value="F:DNA binding"/>
    <property type="evidence" value="ECO:0007669"/>
    <property type="project" value="UniProtKB-KW"/>
</dbReference>
<dbReference type="PIRSF" id="PIRSF002599">
    <property type="entry name" value="Cold_shock_A"/>
    <property type="match status" value="1"/>
</dbReference>
<dbReference type="InterPro" id="IPR012156">
    <property type="entry name" value="Cold_shock_CspA"/>
</dbReference>
<evidence type="ECO:0000313" key="9">
    <source>
        <dbReference type="Proteomes" id="UP000268696"/>
    </source>
</evidence>
<keyword evidence="2" id="KW-0963">Cytoplasm</keyword>
<reference evidence="8 9" key="1">
    <citation type="submission" date="2018-03" db="EMBL/GenBank/DDBJ databases">
        <title>Diversity of phytobeneficial traits revealed by whole-genome analysis of worldwide-isolated phenazine-producing Pseudomonas spp.</title>
        <authorList>
            <person name="Biessy A."/>
            <person name="Novinscak A."/>
            <person name="Blom J."/>
            <person name="Leger G."/>
            <person name="Thomashow L.S."/>
            <person name="Cazorla F.M."/>
            <person name="Josic D."/>
            <person name="Filion M."/>
        </authorList>
    </citation>
    <scope>NUCLEOTIDE SEQUENCE [LARGE SCALE GENOMIC DNA]</scope>
    <source>
        <strain evidence="8 9">30B</strain>
    </source>
</reference>
<evidence type="ECO:0000256" key="6">
    <source>
        <dbReference type="ARBA" id="ARBA00023163"/>
    </source>
</evidence>
<dbReference type="PANTHER" id="PTHR46565:SF20">
    <property type="entry name" value="COLD SHOCK DOMAIN-CONTAINING PROTEIN 4"/>
    <property type="match status" value="1"/>
</dbReference>
<keyword evidence="4" id="KW-0238">DNA-binding</keyword>
<keyword evidence="5" id="KW-0010">Activator</keyword>
<evidence type="ECO:0000259" key="7">
    <source>
        <dbReference type="PROSITE" id="PS51857"/>
    </source>
</evidence>
<dbReference type="PANTHER" id="PTHR46565">
    <property type="entry name" value="COLD SHOCK DOMAIN PROTEIN 2"/>
    <property type="match status" value="1"/>
</dbReference>
<accession>A0A3G7UCK6</accession>
<evidence type="ECO:0000256" key="5">
    <source>
        <dbReference type="ARBA" id="ARBA00023159"/>
    </source>
</evidence>
<name>A0A3G7UCK6_9PSED</name>
<dbReference type="SMART" id="SM00357">
    <property type="entry name" value="CSP"/>
    <property type="match status" value="1"/>
</dbReference>
<dbReference type="InterPro" id="IPR011129">
    <property type="entry name" value="CSD"/>
</dbReference>